<proteinExistence type="predicted"/>
<dbReference type="EMBL" id="CAJOBC010098598">
    <property type="protein sequence ID" value="CAF4455161.1"/>
    <property type="molecule type" value="Genomic_DNA"/>
</dbReference>
<dbReference type="Proteomes" id="UP000681722">
    <property type="component" value="Unassembled WGS sequence"/>
</dbReference>
<name>A0A815ZQR6_9BILA</name>
<evidence type="ECO:0000313" key="2">
    <source>
        <dbReference type="EMBL" id="CAF4455161.1"/>
    </source>
</evidence>
<gene>
    <name evidence="1" type="ORF">GPM918_LOCUS41398</name>
    <name evidence="2" type="ORF">SRO942_LOCUS42446</name>
</gene>
<comment type="caution">
    <text evidence="1">The sequence shown here is derived from an EMBL/GenBank/DDBJ whole genome shotgun (WGS) entry which is preliminary data.</text>
</comment>
<protein>
    <submittedName>
        <fullName evidence="1">Uncharacterized protein</fullName>
    </submittedName>
</protein>
<accession>A0A815ZQR6</accession>
<dbReference type="OrthoDB" id="10017527at2759"/>
<keyword evidence="3" id="KW-1185">Reference proteome</keyword>
<organism evidence="1 3">
    <name type="scientific">Didymodactylos carnosus</name>
    <dbReference type="NCBI Taxonomy" id="1234261"/>
    <lineage>
        <taxon>Eukaryota</taxon>
        <taxon>Metazoa</taxon>
        <taxon>Spiralia</taxon>
        <taxon>Gnathifera</taxon>
        <taxon>Rotifera</taxon>
        <taxon>Eurotatoria</taxon>
        <taxon>Bdelloidea</taxon>
        <taxon>Philodinida</taxon>
        <taxon>Philodinidae</taxon>
        <taxon>Didymodactylos</taxon>
    </lineage>
</organism>
<feature type="non-terminal residue" evidence="1">
    <location>
        <position position="1"/>
    </location>
</feature>
<sequence length="126" mass="14402">IFVVFTNAGVLDLHKHQSNLAENDLINAVNDDYNPIKYRPISFYHFRDDMDNSASGNNQERINTNKRFVEGVLLGKRQSRRFPTEGILLGKRMPVEGILLGKKNRPNEVVEKDKNIPSQGIIIGRR</sequence>
<reference evidence="1" key="1">
    <citation type="submission" date="2021-02" db="EMBL/GenBank/DDBJ databases">
        <authorList>
            <person name="Nowell W R."/>
        </authorList>
    </citation>
    <scope>NUCLEOTIDE SEQUENCE</scope>
</reference>
<dbReference type="EMBL" id="CAJNOQ010032550">
    <property type="protein sequence ID" value="CAF1585607.1"/>
    <property type="molecule type" value="Genomic_DNA"/>
</dbReference>
<evidence type="ECO:0000313" key="1">
    <source>
        <dbReference type="EMBL" id="CAF1585607.1"/>
    </source>
</evidence>
<evidence type="ECO:0000313" key="3">
    <source>
        <dbReference type="Proteomes" id="UP000663829"/>
    </source>
</evidence>
<dbReference type="AlphaFoldDB" id="A0A815ZQR6"/>
<dbReference type="Proteomes" id="UP000663829">
    <property type="component" value="Unassembled WGS sequence"/>
</dbReference>